<gene>
    <name evidence="2" type="ORF">ACFORG_23115</name>
</gene>
<accession>A0ABV7TM05</accession>
<name>A0ABV7TM05_9RHOB</name>
<dbReference type="InterPro" id="IPR052519">
    <property type="entry name" value="Euk-type_GlcNAc_Kinase"/>
</dbReference>
<keyword evidence="3" id="KW-1185">Reference proteome</keyword>
<dbReference type="Proteomes" id="UP001595629">
    <property type="component" value="Unassembled WGS sequence"/>
</dbReference>
<dbReference type="InterPro" id="IPR002731">
    <property type="entry name" value="ATPase_BadF"/>
</dbReference>
<dbReference type="Pfam" id="PF01869">
    <property type="entry name" value="BcrAD_BadFG"/>
    <property type="match status" value="1"/>
</dbReference>
<dbReference type="Gene3D" id="3.30.420.40">
    <property type="match status" value="2"/>
</dbReference>
<evidence type="ECO:0000259" key="1">
    <source>
        <dbReference type="Pfam" id="PF01869"/>
    </source>
</evidence>
<sequence>MSEEALICAVDGGGTGCRAALATLTGKVLSRAEAGPANITTDPGGAVLNIMTAVERAALKLGPHAPKLEHLTAHLGLAGLLGADQGDAVAQRLPFARVTVSDDQKTALHGALGPRNGALLAAGTGSFVARRWKEITFFIGGWGLQLGDQGSGAWMGRELLGHILMAEDGLRRHSSLTNTVLARFEGETRRIVDFARDASPGDYAVFAPEVVAAADARDAAATTLMEKGAAYFDEALAMMDLHPDEVVCLSGGLGPHYERFLSPTFRSRIAPPAGDALDGALYLAQHLAEDSA</sequence>
<protein>
    <submittedName>
        <fullName evidence="2">BadF/BadG/BcrA/BcrD ATPase family protein</fullName>
    </submittedName>
</protein>
<dbReference type="CDD" id="cd24082">
    <property type="entry name" value="ASKHA_NBD_GspK-like"/>
    <property type="match status" value="1"/>
</dbReference>
<dbReference type="RefSeq" id="WP_386737956.1">
    <property type="nucleotide sequence ID" value="NZ_JBHRXI010000049.1"/>
</dbReference>
<comment type="caution">
    <text evidence="2">The sequence shown here is derived from an EMBL/GenBank/DDBJ whole genome shotgun (WGS) entry which is preliminary data.</text>
</comment>
<dbReference type="PANTHER" id="PTHR43190">
    <property type="entry name" value="N-ACETYL-D-GLUCOSAMINE KINASE"/>
    <property type="match status" value="1"/>
</dbReference>
<proteinExistence type="predicted"/>
<organism evidence="2 3">
    <name type="scientific">Lutimaribacter marinistellae</name>
    <dbReference type="NCBI Taxonomy" id="1820329"/>
    <lineage>
        <taxon>Bacteria</taxon>
        <taxon>Pseudomonadati</taxon>
        <taxon>Pseudomonadota</taxon>
        <taxon>Alphaproteobacteria</taxon>
        <taxon>Rhodobacterales</taxon>
        <taxon>Roseobacteraceae</taxon>
        <taxon>Lutimaribacter</taxon>
    </lineage>
</organism>
<evidence type="ECO:0000313" key="3">
    <source>
        <dbReference type="Proteomes" id="UP001595629"/>
    </source>
</evidence>
<reference evidence="3" key="1">
    <citation type="journal article" date="2019" name="Int. J. Syst. Evol. Microbiol.">
        <title>The Global Catalogue of Microorganisms (GCM) 10K type strain sequencing project: providing services to taxonomists for standard genome sequencing and annotation.</title>
        <authorList>
            <consortium name="The Broad Institute Genomics Platform"/>
            <consortium name="The Broad Institute Genome Sequencing Center for Infectious Disease"/>
            <person name="Wu L."/>
            <person name="Ma J."/>
        </authorList>
    </citation>
    <scope>NUCLEOTIDE SEQUENCE [LARGE SCALE GENOMIC DNA]</scope>
    <source>
        <strain evidence="3">KCTC 42911</strain>
    </source>
</reference>
<dbReference type="EMBL" id="JBHRXI010000049">
    <property type="protein sequence ID" value="MFC3616642.1"/>
    <property type="molecule type" value="Genomic_DNA"/>
</dbReference>
<dbReference type="InterPro" id="IPR043129">
    <property type="entry name" value="ATPase_NBD"/>
</dbReference>
<evidence type="ECO:0000313" key="2">
    <source>
        <dbReference type="EMBL" id="MFC3616642.1"/>
    </source>
</evidence>
<feature type="domain" description="ATPase BadF/BadG/BcrA/BcrD type" evidence="1">
    <location>
        <begin position="10"/>
        <end position="253"/>
    </location>
</feature>
<dbReference type="SUPFAM" id="SSF53067">
    <property type="entry name" value="Actin-like ATPase domain"/>
    <property type="match status" value="2"/>
</dbReference>
<dbReference type="PANTHER" id="PTHR43190:SF3">
    <property type="entry name" value="N-ACETYL-D-GLUCOSAMINE KINASE"/>
    <property type="match status" value="1"/>
</dbReference>